<reference evidence="12 13" key="1">
    <citation type="submission" date="2020-03" db="EMBL/GenBank/DDBJ databases">
        <title>Dissostichus mawsoni Genome sequencing and assembly.</title>
        <authorList>
            <person name="Park H."/>
        </authorList>
    </citation>
    <scope>NUCLEOTIDE SEQUENCE [LARGE SCALE GENOMIC DNA]</scope>
    <source>
        <strain evidence="12">DM0001</strain>
        <tissue evidence="12">Muscle</tissue>
    </source>
</reference>
<keyword evidence="10" id="KW-0770">Synapse</keyword>
<keyword evidence="7" id="KW-1015">Disulfide bond</keyword>
<dbReference type="GO" id="GO:0007208">
    <property type="term" value="P:phospholipase C-activating serotonin receptor signaling pathway"/>
    <property type="evidence" value="ECO:0007669"/>
    <property type="project" value="TreeGrafter"/>
</dbReference>
<dbReference type="Pfam" id="PF00001">
    <property type="entry name" value="7tm_1"/>
    <property type="match status" value="2"/>
</dbReference>
<comment type="caution">
    <text evidence="12">The sequence shown here is derived from an EMBL/GenBank/DDBJ whole genome shotgun (WGS) entry which is preliminary data.</text>
</comment>
<dbReference type="GO" id="GO:0098793">
    <property type="term" value="C:presynapse"/>
    <property type="evidence" value="ECO:0007669"/>
    <property type="project" value="UniProtKB-SubCell"/>
</dbReference>
<sequence length="365" mass="40734">MPIPVLGLRDHSKVFKDGSCFLTDNYFVLVGSFVAFFVPLTIMVVTYFLTIRALQNEATLCLDQLVPRPKWSTTFTLSFLPQNSMSSEKLFRRSLSREAGGRGSISGSVFGRRTMQSISNEQKASKVLGVVFFLFVVMWCPFFITNVLVVVCDPEVCDPALMGNLLNVFVWVGYLSSAVNPLVYTLFNKTYRAAFQRYVRCRYRAEKNKPLQLILVNTIPPMAFSSSQLGDKFRNGLANCSETGGRGSISGSMFGRRTMQIISNEQKVSKVLGVVFFLFVVMWCPFFITNVLLVVCVPEFCDSALMGRLLNFFVWVGYLSSAVNPLVFTKEGVSRNGLAHCSGEMKDFSVCKSDNNHGGKDESCV</sequence>
<dbReference type="PRINTS" id="PR00237">
    <property type="entry name" value="GPCRRHODOPSN"/>
</dbReference>
<dbReference type="GO" id="GO:0007187">
    <property type="term" value="P:G protein-coupled receptor signaling pathway, coupled to cyclic nucleotide second messenger"/>
    <property type="evidence" value="ECO:0007669"/>
    <property type="project" value="TreeGrafter"/>
</dbReference>
<keyword evidence="5 10" id="KW-0297">G-protein coupled receptor</keyword>
<dbReference type="GO" id="GO:0051378">
    <property type="term" value="F:serotonin binding"/>
    <property type="evidence" value="ECO:0007669"/>
    <property type="project" value="UniProtKB-ARBA"/>
</dbReference>
<comment type="similarity">
    <text evidence="10">Belongs to the G-protein coupled receptor 1 family.</text>
</comment>
<feature type="transmembrane region" description="Helical" evidence="10">
    <location>
        <begin position="168"/>
        <end position="187"/>
    </location>
</feature>
<evidence type="ECO:0000256" key="1">
    <source>
        <dbReference type="ARBA" id="ARBA00022475"/>
    </source>
</evidence>
<dbReference type="GO" id="GO:0005901">
    <property type="term" value="C:caveola"/>
    <property type="evidence" value="ECO:0007669"/>
    <property type="project" value="UniProtKB-SubCell"/>
</dbReference>
<dbReference type="GO" id="GO:0031410">
    <property type="term" value="C:cytoplasmic vesicle"/>
    <property type="evidence" value="ECO:0007669"/>
    <property type="project" value="UniProtKB-SubCell"/>
</dbReference>
<keyword evidence="6 10" id="KW-0472">Membrane</keyword>
<evidence type="ECO:0000313" key="12">
    <source>
        <dbReference type="EMBL" id="KAF3843710.1"/>
    </source>
</evidence>
<keyword evidence="4 10" id="KW-1133">Transmembrane helix</keyword>
<evidence type="ECO:0000256" key="3">
    <source>
        <dbReference type="ARBA" id="ARBA00022692"/>
    </source>
</evidence>
<dbReference type="GO" id="GO:0030425">
    <property type="term" value="C:dendrite"/>
    <property type="evidence" value="ECO:0007669"/>
    <property type="project" value="UniProtKB-SubCell"/>
</dbReference>
<feature type="transmembrane region" description="Helical" evidence="10">
    <location>
        <begin position="271"/>
        <end position="297"/>
    </location>
</feature>
<dbReference type="GO" id="GO:0007210">
    <property type="term" value="P:serotonin receptor signaling pathway"/>
    <property type="evidence" value="ECO:0007669"/>
    <property type="project" value="TreeGrafter"/>
</dbReference>
<evidence type="ECO:0000256" key="6">
    <source>
        <dbReference type="ARBA" id="ARBA00023136"/>
    </source>
</evidence>
<dbReference type="Proteomes" id="UP000518266">
    <property type="component" value="Unassembled WGS sequence"/>
</dbReference>
<feature type="transmembrane region" description="Helical" evidence="10">
    <location>
        <begin position="26"/>
        <end position="49"/>
    </location>
</feature>
<dbReference type="GO" id="GO:0009410">
    <property type="term" value="P:response to xenobiotic stimulus"/>
    <property type="evidence" value="ECO:0007669"/>
    <property type="project" value="TreeGrafter"/>
</dbReference>
<dbReference type="InterPro" id="IPR017452">
    <property type="entry name" value="GPCR_Rhodpsn_7TM"/>
</dbReference>
<keyword evidence="2" id="KW-0085">Behavior</keyword>
<evidence type="ECO:0000313" key="13">
    <source>
        <dbReference type="Proteomes" id="UP000518266"/>
    </source>
</evidence>
<dbReference type="GO" id="GO:0007268">
    <property type="term" value="P:chemical synaptic transmission"/>
    <property type="evidence" value="ECO:0007669"/>
    <property type="project" value="TreeGrafter"/>
</dbReference>
<accession>A0A7J5Y2X0</accession>
<dbReference type="Gene3D" id="1.20.1070.10">
    <property type="entry name" value="Rhodopsin 7-helix transmembrane proteins"/>
    <property type="match status" value="2"/>
</dbReference>
<keyword evidence="10" id="KW-0966">Cell projection</keyword>
<evidence type="ECO:0000256" key="4">
    <source>
        <dbReference type="ARBA" id="ARBA00022989"/>
    </source>
</evidence>
<keyword evidence="10" id="KW-0968">Cytoplasmic vesicle</keyword>
<keyword evidence="1 10" id="KW-1003">Cell membrane</keyword>
<dbReference type="FunFam" id="1.20.1070.10:FF:000523">
    <property type="entry name" value="5-hydroxytryptamine receptor 2B"/>
    <property type="match status" value="1"/>
</dbReference>
<evidence type="ECO:0000259" key="11">
    <source>
        <dbReference type="PROSITE" id="PS50262"/>
    </source>
</evidence>
<feature type="domain" description="G-protein coupled receptors family 1 profile" evidence="11">
    <location>
        <begin position="1"/>
        <end position="184"/>
    </location>
</feature>
<dbReference type="OrthoDB" id="420518at2759"/>
<dbReference type="SUPFAM" id="SSF81321">
    <property type="entry name" value="Family A G protein-coupled receptor-like"/>
    <property type="match status" value="2"/>
</dbReference>
<dbReference type="GO" id="GO:0051209">
    <property type="term" value="P:release of sequestered calcium ion into cytosol"/>
    <property type="evidence" value="ECO:0007669"/>
    <property type="project" value="TreeGrafter"/>
</dbReference>
<keyword evidence="9 10" id="KW-0807">Transducer</keyword>
<feature type="domain" description="G-protein coupled receptors family 1 profile" evidence="11">
    <location>
        <begin position="263"/>
        <end position="328"/>
    </location>
</feature>
<protein>
    <recommendedName>
        <fullName evidence="10">5-hydroxytryptamine receptor 2A</fullName>
        <shortName evidence="10">5-HT-2</shortName>
    </recommendedName>
    <alternativeName>
        <fullName evidence="10">Serotonin receptor 2A</fullName>
    </alternativeName>
</protein>
<dbReference type="InterPro" id="IPR000276">
    <property type="entry name" value="GPCR_Rhodpsn"/>
</dbReference>
<keyword evidence="8 10" id="KW-0675">Receptor</keyword>
<dbReference type="AlphaFoldDB" id="A0A7J5Y2X0"/>
<organism evidence="12 13">
    <name type="scientific">Dissostichus mawsoni</name>
    <name type="common">Antarctic cod</name>
    <dbReference type="NCBI Taxonomy" id="36200"/>
    <lineage>
        <taxon>Eukaryota</taxon>
        <taxon>Metazoa</taxon>
        <taxon>Chordata</taxon>
        <taxon>Craniata</taxon>
        <taxon>Vertebrata</taxon>
        <taxon>Euteleostomi</taxon>
        <taxon>Actinopterygii</taxon>
        <taxon>Neopterygii</taxon>
        <taxon>Teleostei</taxon>
        <taxon>Neoteleostei</taxon>
        <taxon>Acanthomorphata</taxon>
        <taxon>Eupercaria</taxon>
        <taxon>Perciformes</taxon>
        <taxon>Notothenioidei</taxon>
        <taxon>Nototheniidae</taxon>
        <taxon>Dissostichus</taxon>
    </lineage>
</organism>
<evidence type="ECO:0000256" key="9">
    <source>
        <dbReference type="ARBA" id="ARBA00023224"/>
    </source>
</evidence>
<feature type="transmembrane region" description="Helical" evidence="10">
    <location>
        <begin position="309"/>
        <end position="328"/>
    </location>
</feature>
<dbReference type="GO" id="GO:0004993">
    <property type="term" value="F:G protein-coupled serotonin receptor activity"/>
    <property type="evidence" value="ECO:0007669"/>
    <property type="project" value="UniProtKB-UniRule"/>
</dbReference>
<dbReference type="EMBL" id="JAAKFY010000018">
    <property type="protein sequence ID" value="KAF3843710.1"/>
    <property type="molecule type" value="Genomic_DNA"/>
</dbReference>
<dbReference type="GO" id="GO:0030594">
    <property type="term" value="F:neurotransmitter receptor activity"/>
    <property type="evidence" value="ECO:0007669"/>
    <property type="project" value="TreeGrafter"/>
</dbReference>
<evidence type="ECO:0000256" key="7">
    <source>
        <dbReference type="ARBA" id="ARBA00023157"/>
    </source>
</evidence>
<comment type="function">
    <text evidence="10">G-protein coupled receptor for 5-hydroxytryptamine (serotonin).</text>
</comment>
<dbReference type="PANTHER" id="PTHR24247">
    <property type="entry name" value="5-HYDROXYTRYPTAMINE RECEPTOR"/>
    <property type="match status" value="1"/>
</dbReference>
<dbReference type="PANTHER" id="PTHR24247:SF30">
    <property type="entry name" value="5-HYDROXYTRYPTAMINE RECEPTOR 2A"/>
    <property type="match status" value="1"/>
</dbReference>
<dbReference type="PROSITE" id="PS50262">
    <property type="entry name" value="G_PROTEIN_RECEP_F1_2"/>
    <property type="match status" value="2"/>
</dbReference>
<keyword evidence="13" id="KW-1185">Reference proteome</keyword>
<evidence type="ECO:0000256" key="10">
    <source>
        <dbReference type="RuleBase" id="RU368060"/>
    </source>
</evidence>
<name>A0A7J5Y2X0_DISMA</name>
<comment type="subcellular location">
    <subcellularLocation>
        <location evidence="10">Cell membrane</location>
        <topology evidence="10">Multi-pass membrane protein</topology>
    </subcellularLocation>
    <subcellularLocation>
        <location evidence="10">Cell projection</location>
        <location evidence="10">Dendrite</location>
    </subcellularLocation>
    <subcellularLocation>
        <location evidence="10">Cell projection</location>
        <location evidence="10">Axon</location>
    </subcellularLocation>
    <subcellularLocation>
        <location evidence="10">Cytoplasmic vesicle</location>
    </subcellularLocation>
    <subcellularLocation>
        <location evidence="10">Membrane</location>
        <location evidence="10">Caveola</location>
    </subcellularLocation>
    <subcellularLocation>
        <location evidence="10">Presynapse</location>
    </subcellularLocation>
</comment>
<gene>
    <name evidence="12" type="ORF">F7725_002559</name>
</gene>
<evidence type="ECO:0000256" key="8">
    <source>
        <dbReference type="ARBA" id="ARBA00023170"/>
    </source>
</evidence>
<dbReference type="GO" id="GO:0030424">
    <property type="term" value="C:axon"/>
    <property type="evidence" value="ECO:0007669"/>
    <property type="project" value="UniProtKB-SubCell"/>
</dbReference>
<proteinExistence type="inferred from homology"/>
<feature type="transmembrane region" description="Helical" evidence="10">
    <location>
        <begin position="127"/>
        <end position="148"/>
    </location>
</feature>
<evidence type="ECO:0000256" key="2">
    <source>
        <dbReference type="ARBA" id="ARBA00022610"/>
    </source>
</evidence>
<comment type="caution">
    <text evidence="10">Lacks conserved residue(s) required for the propagation of feature annotation.</text>
</comment>
<keyword evidence="3 10" id="KW-0812">Transmembrane</keyword>
<evidence type="ECO:0000256" key="5">
    <source>
        <dbReference type="ARBA" id="ARBA00023040"/>
    </source>
</evidence>